<evidence type="ECO:0000313" key="11">
    <source>
        <dbReference type="Proteomes" id="UP001057375"/>
    </source>
</evidence>
<keyword evidence="6" id="KW-0695">RNA-directed DNA polymerase</keyword>
<evidence type="ECO:0000256" key="7">
    <source>
        <dbReference type="PROSITE-ProRule" id="PRU00047"/>
    </source>
</evidence>
<proteinExistence type="predicted"/>
<keyword evidence="1" id="KW-0808">Transferase</keyword>
<sequence length="761" mass="87370">IGEEATPEELHEALNKKFAASTTQAYYDQLKEMKLEVLTPTALVKYTADFQEIVDRHPDFGDDEHVAAMFLRGLKIPRLSERTRSEVDTAGKKSDLEFVIQQTFTELEEMVAIKDEVLKYSKSFGLSVRQFKPSWTGGKRRRAEEPLDRKPIRCHRCGKLGHKAANCRSLPDKPSQSTKTTSNEKRHSFTKSTGNKNFSLNIMSRELWEMLDPKGKIEKEITDIILELADGSTRKVSERVRILVKMVGAMDKQIEFWADFILLDIKSEARHKVIIGSETASNVGLIDLTLPIKTDKYIPEDWEECDFDSWDKGNLECDKPELDDEIGPILRHYEERDSLNRAASVEPMKIILKPESNPVAQPPRNLPYKKEKYVTEEIQDLLEKGYITPSCSPWSSPVVVVGKKDGGFRLCSGYHQMPLAEESRQITAFVTRDGLFEFTRIVGGGAVLEQEEMSDRRGRRRVSGNAYQQIWEKDFAVKVESVEINRYSQDKERYKKNNGALNYMREFIDHYSEVTEPISRLLSGPEHNIQWGQEQESAWEETLDLLEKNITLVHFDDEAEIFVRTDASTIGAGGMLGMMKDGKEYPIAFYSHKFTETQKHWCTLEQEAFALFWVLTKARKYLWGRSFTVETDHRNLTFMLKCESAKVQRWRMSVADFNFVIKHIPGKLNKVADTLSRGFHKTSITPSSCKLSSPIQSDNHQLNILLKIKDAQESSLSDTEKKNLFLLDEFWVTAEDKIFIPAKETKLQDDLAKMAHRHPLG</sequence>
<organism evidence="10 11">
    <name type="scientific">Aduncisulcus paluster</name>
    <dbReference type="NCBI Taxonomy" id="2918883"/>
    <lineage>
        <taxon>Eukaryota</taxon>
        <taxon>Metamonada</taxon>
        <taxon>Carpediemonas-like organisms</taxon>
        <taxon>Aduncisulcus</taxon>
    </lineage>
</organism>
<feature type="region of interest" description="Disordered" evidence="8">
    <location>
        <begin position="165"/>
        <end position="191"/>
    </location>
</feature>
<keyword evidence="7" id="KW-0863">Zinc-finger</keyword>
<evidence type="ECO:0000256" key="3">
    <source>
        <dbReference type="ARBA" id="ARBA00022722"/>
    </source>
</evidence>
<dbReference type="InterPro" id="IPR043502">
    <property type="entry name" value="DNA/RNA_pol_sf"/>
</dbReference>
<dbReference type="PANTHER" id="PTHR37984">
    <property type="entry name" value="PROTEIN CBG26694"/>
    <property type="match status" value="1"/>
</dbReference>
<dbReference type="InterPro" id="IPR001878">
    <property type="entry name" value="Znf_CCHC"/>
</dbReference>
<feature type="non-terminal residue" evidence="10">
    <location>
        <position position="761"/>
    </location>
</feature>
<comment type="caution">
    <text evidence="10">The sequence shown here is derived from an EMBL/GenBank/DDBJ whole genome shotgun (WGS) entry which is preliminary data.</text>
</comment>
<evidence type="ECO:0000256" key="2">
    <source>
        <dbReference type="ARBA" id="ARBA00022695"/>
    </source>
</evidence>
<name>A0ABQ5K8Y1_9EUKA</name>
<dbReference type="InterPro" id="IPR036875">
    <property type="entry name" value="Znf_CCHC_sf"/>
</dbReference>
<keyword evidence="7" id="KW-0479">Metal-binding</keyword>
<reference evidence="10" key="1">
    <citation type="submission" date="2022-03" db="EMBL/GenBank/DDBJ databases">
        <title>Draft genome sequence of Aduncisulcus paluster, a free-living microaerophilic Fornicata.</title>
        <authorList>
            <person name="Yuyama I."/>
            <person name="Kume K."/>
            <person name="Tamura T."/>
            <person name="Inagaki Y."/>
            <person name="Hashimoto T."/>
        </authorList>
    </citation>
    <scope>NUCLEOTIDE SEQUENCE</scope>
    <source>
        <strain evidence="10">NY0171</strain>
    </source>
</reference>
<dbReference type="InterPro" id="IPR041373">
    <property type="entry name" value="RT_RNaseH"/>
</dbReference>
<gene>
    <name evidence="10" type="ORF">ADUPG1_000994</name>
</gene>
<keyword evidence="3" id="KW-0540">Nuclease</keyword>
<dbReference type="PANTHER" id="PTHR37984:SF15">
    <property type="entry name" value="INTEGRASE CATALYTIC DOMAIN-CONTAINING PROTEIN"/>
    <property type="match status" value="1"/>
</dbReference>
<evidence type="ECO:0000256" key="8">
    <source>
        <dbReference type="SAM" id="MobiDB-lite"/>
    </source>
</evidence>
<dbReference type="InterPro" id="IPR050951">
    <property type="entry name" value="Retrovirus_Pol_polyprotein"/>
</dbReference>
<keyword evidence="7" id="KW-0862">Zinc</keyword>
<dbReference type="PROSITE" id="PS50158">
    <property type="entry name" value="ZF_CCHC"/>
    <property type="match status" value="1"/>
</dbReference>
<dbReference type="EMBL" id="BQXS01000608">
    <property type="protein sequence ID" value="GKT29013.1"/>
    <property type="molecule type" value="Genomic_DNA"/>
</dbReference>
<accession>A0ABQ5K8Y1</accession>
<dbReference type="Gene3D" id="3.30.70.270">
    <property type="match status" value="1"/>
</dbReference>
<evidence type="ECO:0000256" key="4">
    <source>
        <dbReference type="ARBA" id="ARBA00022759"/>
    </source>
</evidence>
<evidence type="ECO:0000256" key="5">
    <source>
        <dbReference type="ARBA" id="ARBA00022801"/>
    </source>
</evidence>
<dbReference type="SUPFAM" id="SSF57756">
    <property type="entry name" value="Retrovirus zinc finger-like domains"/>
    <property type="match status" value="1"/>
</dbReference>
<keyword evidence="2" id="KW-0548">Nucleotidyltransferase</keyword>
<dbReference type="CDD" id="cd09274">
    <property type="entry name" value="RNase_HI_RT_Ty3"/>
    <property type="match status" value="1"/>
</dbReference>
<dbReference type="SMART" id="SM00343">
    <property type="entry name" value="ZnF_C2HC"/>
    <property type="match status" value="1"/>
</dbReference>
<dbReference type="Gene3D" id="3.10.20.370">
    <property type="match status" value="1"/>
</dbReference>
<dbReference type="Gene3D" id="3.10.10.10">
    <property type="entry name" value="HIV Type 1 Reverse Transcriptase, subunit A, domain 1"/>
    <property type="match status" value="1"/>
</dbReference>
<evidence type="ECO:0000313" key="10">
    <source>
        <dbReference type="EMBL" id="GKT29013.1"/>
    </source>
</evidence>
<keyword evidence="11" id="KW-1185">Reference proteome</keyword>
<feature type="non-terminal residue" evidence="10">
    <location>
        <position position="1"/>
    </location>
</feature>
<evidence type="ECO:0000256" key="6">
    <source>
        <dbReference type="ARBA" id="ARBA00022918"/>
    </source>
</evidence>
<keyword evidence="5" id="KW-0378">Hydrolase</keyword>
<protein>
    <recommendedName>
        <fullName evidence="9">CCHC-type domain-containing protein</fullName>
    </recommendedName>
</protein>
<dbReference type="Proteomes" id="UP001057375">
    <property type="component" value="Unassembled WGS sequence"/>
</dbReference>
<evidence type="ECO:0000256" key="1">
    <source>
        <dbReference type="ARBA" id="ARBA00022679"/>
    </source>
</evidence>
<dbReference type="SUPFAM" id="SSF56672">
    <property type="entry name" value="DNA/RNA polymerases"/>
    <property type="match status" value="2"/>
</dbReference>
<dbReference type="InterPro" id="IPR043128">
    <property type="entry name" value="Rev_trsase/Diguanyl_cyclase"/>
</dbReference>
<keyword evidence="4" id="KW-0255">Endonuclease</keyword>
<feature type="domain" description="CCHC-type" evidence="9">
    <location>
        <begin position="153"/>
        <end position="169"/>
    </location>
</feature>
<evidence type="ECO:0000259" key="9">
    <source>
        <dbReference type="PROSITE" id="PS50158"/>
    </source>
</evidence>
<dbReference type="Pfam" id="PF17917">
    <property type="entry name" value="RT_RNaseH"/>
    <property type="match status" value="1"/>
</dbReference>